<protein>
    <recommendedName>
        <fullName evidence="9">Flagellar M-ring protein</fullName>
    </recommendedName>
</protein>
<dbReference type="GO" id="GO:0071973">
    <property type="term" value="P:bacterial-type flagellum-dependent cell motility"/>
    <property type="evidence" value="ECO:0007669"/>
    <property type="project" value="InterPro"/>
</dbReference>
<evidence type="ECO:0000256" key="1">
    <source>
        <dbReference type="ARBA" id="ARBA00004117"/>
    </source>
</evidence>
<feature type="compositionally biased region" description="Polar residues" evidence="10">
    <location>
        <begin position="302"/>
        <end position="311"/>
    </location>
</feature>
<comment type="subcellular location">
    <subcellularLocation>
        <location evidence="1 9">Bacterial flagellum basal body</location>
    </subcellularLocation>
    <subcellularLocation>
        <location evidence="2">Cell membrane</location>
        <topology evidence="2">Multi-pass membrane protein</topology>
    </subcellularLocation>
</comment>
<keyword evidence="14" id="KW-0969">Cilium</keyword>
<evidence type="ECO:0000313" key="15">
    <source>
        <dbReference type="Proteomes" id="UP000433101"/>
    </source>
</evidence>
<evidence type="ECO:0000256" key="8">
    <source>
        <dbReference type="ARBA" id="ARBA00023143"/>
    </source>
</evidence>
<dbReference type="PANTHER" id="PTHR30046">
    <property type="entry name" value="FLAGELLAR M-RING PROTEIN"/>
    <property type="match status" value="1"/>
</dbReference>
<keyword evidence="5 11" id="KW-0812">Transmembrane</keyword>
<dbReference type="GO" id="GO:0003774">
    <property type="term" value="F:cytoskeletal motor activity"/>
    <property type="evidence" value="ECO:0007669"/>
    <property type="project" value="InterPro"/>
</dbReference>
<evidence type="ECO:0000256" key="3">
    <source>
        <dbReference type="ARBA" id="ARBA00007971"/>
    </source>
</evidence>
<proteinExistence type="inferred from homology"/>
<dbReference type="Gene3D" id="3.30.300.30">
    <property type="match status" value="1"/>
</dbReference>
<keyword evidence="8 9" id="KW-0975">Bacterial flagellum</keyword>
<sequence>MNGITELIKTLGPTRIAAMGAVAAILVGVFAMIIFRITAPQMVPLYTDLTLEDSSAVISRLENQGIQHELRNEGSTIFVPRDQVFRLRIRLAEEGLPTGGNVGYEIFDKTDTLGATSFVQNINHLRALEGELTRTIRSIDRIASARVHLVMPERQLFRRDQQPPSASIVLKVRGSLDNGQVRAIQHLVATAVEGLSPQYVSIVDESGRLLASGSGDDAQSAMANTLYERTQVEERRLRAQVEEILDSVVGAGRSRVQVAVDLDFNRVTETQERYDPESQVVRSTQIKEENSSSQERLAGVTAGNQLPQSNGDEAGQGNRDTANVTEEIVNYEISKSTKTEIIEAGSVKRLSVAVLVDGVYAPDQQGDLVYEPRSQEELDRIAALVRSAVGYDDTRGDTIEVVNLRFAEAPNQIATTPEEGLFEFTRADIMRFIELGVLFVIALLLTLFAVRPLVRRILTKEEPAPAPALLGADGTAIGAAALPDTEVGETEEEHQEREPQIKWLEQAQAEGAIQVATISKVGDMIDEYPSEAVTIIRGWLNQAA</sequence>
<evidence type="ECO:0000259" key="12">
    <source>
        <dbReference type="Pfam" id="PF01514"/>
    </source>
</evidence>
<keyword evidence="7 11" id="KW-0472">Membrane</keyword>
<reference evidence="14 15" key="1">
    <citation type="submission" date="2019-12" db="EMBL/GenBank/DDBJ databases">
        <authorList>
            <person name="Li M."/>
        </authorList>
    </citation>
    <scope>NUCLEOTIDE SEQUENCE [LARGE SCALE GENOMIC DNA]</scope>
    <source>
        <strain evidence="14 15">GBMRC 2046</strain>
    </source>
</reference>
<accession>A0A7X3LQL4</accession>
<dbReference type="Pfam" id="PF01514">
    <property type="entry name" value="YscJ_FliF"/>
    <property type="match status" value="1"/>
</dbReference>
<evidence type="ECO:0000313" key="14">
    <source>
        <dbReference type="EMBL" id="MXN63290.1"/>
    </source>
</evidence>
<dbReference type="Pfam" id="PF08345">
    <property type="entry name" value="YscJ_FliF_C"/>
    <property type="match status" value="1"/>
</dbReference>
<feature type="region of interest" description="Disordered" evidence="10">
    <location>
        <begin position="272"/>
        <end position="322"/>
    </location>
</feature>
<keyword evidence="14" id="KW-0966">Cell projection</keyword>
<comment type="function">
    <text evidence="9">The M ring may be actively involved in energy transduction.</text>
</comment>
<dbReference type="InterPro" id="IPR043427">
    <property type="entry name" value="YscJ/FliF"/>
</dbReference>
<dbReference type="GO" id="GO:0009431">
    <property type="term" value="C:bacterial-type flagellum basal body, MS ring"/>
    <property type="evidence" value="ECO:0007669"/>
    <property type="project" value="InterPro"/>
</dbReference>
<keyword evidence="6 11" id="KW-1133">Transmembrane helix</keyword>
<dbReference type="AlphaFoldDB" id="A0A7X3LQL4"/>
<evidence type="ECO:0000256" key="10">
    <source>
        <dbReference type="SAM" id="MobiDB-lite"/>
    </source>
</evidence>
<dbReference type="GO" id="GO:0005886">
    <property type="term" value="C:plasma membrane"/>
    <property type="evidence" value="ECO:0007669"/>
    <property type="project" value="UniProtKB-SubCell"/>
</dbReference>
<evidence type="ECO:0000256" key="4">
    <source>
        <dbReference type="ARBA" id="ARBA00022475"/>
    </source>
</evidence>
<keyword evidence="15" id="KW-1185">Reference proteome</keyword>
<comment type="similarity">
    <text evidence="3 9">Belongs to the FliF family.</text>
</comment>
<dbReference type="PIRSF" id="PIRSF004862">
    <property type="entry name" value="FliF"/>
    <property type="match status" value="1"/>
</dbReference>
<feature type="transmembrane region" description="Helical" evidence="11">
    <location>
        <begin position="16"/>
        <end position="35"/>
    </location>
</feature>
<dbReference type="InterPro" id="IPR000067">
    <property type="entry name" value="FlgMring_FliF"/>
</dbReference>
<keyword evidence="4" id="KW-1003">Cell membrane</keyword>
<evidence type="ECO:0000256" key="6">
    <source>
        <dbReference type="ARBA" id="ARBA00022989"/>
    </source>
</evidence>
<evidence type="ECO:0000256" key="2">
    <source>
        <dbReference type="ARBA" id="ARBA00004651"/>
    </source>
</evidence>
<dbReference type="InterPro" id="IPR045851">
    <property type="entry name" value="AMP-bd_C_sf"/>
</dbReference>
<organism evidence="14 15">
    <name type="scientific">Stappia sediminis</name>
    <dbReference type="NCBI Taxonomy" id="2692190"/>
    <lineage>
        <taxon>Bacteria</taxon>
        <taxon>Pseudomonadati</taxon>
        <taxon>Pseudomonadota</taxon>
        <taxon>Alphaproteobacteria</taxon>
        <taxon>Hyphomicrobiales</taxon>
        <taxon>Stappiaceae</taxon>
        <taxon>Stappia</taxon>
    </lineage>
</organism>
<feature type="transmembrane region" description="Helical" evidence="11">
    <location>
        <begin position="429"/>
        <end position="450"/>
    </location>
</feature>
<feature type="domain" description="Flagellar M-ring N-terminal" evidence="12">
    <location>
        <begin position="38"/>
        <end position="211"/>
    </location>
</feature>
<dbReference type="Proteomes" id="UP000433101">
    <property type="component" value="Unassembled WGS sequence"/>
</dbReference>
<dbReference type="InterPro" id="IPR013556">
    <property type="entry name" value="Flag_M-ring_C"/>
</dbReference>
<evidence type="ECO:0000256" key="9">
    <source>
        <dbReference type="PIRNR" id="PIRNR004862"/>
    </source>
</evidence>
<feature type="domain" description="Flagellar M-ring C-terminal" evidence="13">
    <location>
        <begin position="245"/>
        <end position="406"/>
    </location>
</feature>
<dbReference type="NCBIfam" id="TIGR00206">
    <property type="entry name" value="fliF"/>
    <property type="match status" value="1"/>
</dbReference>
<dbReference type="EMBL" id="WUMV01000001">
    <property type="protein sequence ID" value="MXN63290.1"/>
    <property type="molecule type" value="Genomic_DNA"/>
</dbReference>
<dbReference type="PRINTS" id="PR01009">
    <property type="entry name" value="FLGMRINGFLIF"/>
</dbReference>
<evidence type="ECO:0000256" key="5">
    <source>
        <dbReference type="ARBA" id="ARBA00022692"/>
    </source>
</evidence>
<evidence type="ECO:0000256" key="11">
    <source>
        <dbReference type="SAM" id="Phobius"/>
    </source>
</evidence>
<keyword evidence="14" id="KW-0282">Flagellum</keyword>
<dbReference type="InterPro" id="IPR006182">
    <property type="entry name" value="FliF_N_dom"/>
</dbReference>
<name>A0A7X3LQL4_9HYPH</name>
<evidence type="ECO:0000256" key="7">
    <source>
        <dbReference type="ARBA" id="ARBA00023136"/>
    </source>
</evidence>
<comment type="caution">
    <text evidence="14">The sequence shown here is derived from an EMBL/GenBank/DDBJ whole genome shotgun (WGS) entry which is preliminary data.</text>
</comment>
<gene>
    <name evidence="14" type="primary">fliF</name>
    <name evidence="14" type="ORF">GR183_00105</name>
</gene>
<dbReference type="PANTHER" id="PTHR30046:SF0">
    <property type="entry name" value="FLAGELLAR M-RING PROTEIN"/>
    <property type="match status" value="1"/>
</dbReference>
<evidence type="ECO:0000259" key="13">
    <source>
        <dbReference type="Pfam" id="PF08345"/>
    </source>
</evidence>